<feature type="region of interest" description="Disordered" evidence="2">
    <location>
        <begin position="656"/>
        <end position="677"/>
    </location>
</feature>
<dbReference type="GeneID" id="68107124"/>
<feature type="coiled-coil region" evidence="1">
    <location>
        <begin position="447"/>
        <end position="495"/>
    </location>
</feature>
<proteinExistence type="predicted"/>
<dbReference type="Proteomes" id="UP000816034">
    <property type="component" value="Unassembled WGS sequence"/>
</dbReference>
<keyword evidence="1" id="KW-0175">Coiled coil</keyword>
<evidence type="ECO:0000313" key="3">
    <source>
        <dbReference type="EMBL" id="KAG2389271.1"/>
    </source>
</evidence>
<keyword evidence="4" id="KW-1185">Reference proteome</keyword>
<dbReference type="RefSeq" id="XP_044553263.1">
    <property type="nucleotide sequence ID" value="XM_044690684.1"/>
</dbReference>
<evidence type="ECO:0000256" key="2">
    <source>
        <dbReference type="SAM" id="MobiDB-lite"/>
    </source>
</evidence>
<dbReference type="SUPFAM" id="SSF116907">
    <property type="entry name" value="Hook domain"/>
    <property type="match status" value="1"/>
</dbReference>
<dbReference type="Gene3D" id="1.10.418.10">
    <property type="entry name" value="Calponin-like domain"/>
    <property type="match status" value="1"/>
</dbReference>
<dbReference type="InterPro" id="IPR036872">
    <property type="entry name" value="CH_dom_sf"/>
</dbReference>
<accession>A0AA88H088</accession>
<dbReference type="EMBL" id="PYSW02000008">
    <property type="protein sequence ID" value="KAG2389271.1"/>
    <property type="molecule type" value="Genomic_DNA"/>
</dbReference>
<dbReference type="AlphaFoldDB" id="A0AA88H088"/>
<gene>
    <name evidence="3" type="ORF">C9374_014671</name>
</gene>
<evidence type="ECO:0000256" key="1">
    <source>
        <dbReference type="SAM" id="Coils"/>
    </source>
</evidence>
<feature type="region of interest" description="Disordered" evidence="2">
    <location>
        <begin position="408"/>
        <end position="440"/>
    </location>
</feature>
<feature type="compositionally biased region" description="Polar residues" evidence="2">
    <location>
        <begin position="426"/>
        <end position="440"/>
    </location>
</feature>
<organism evidence="3 4">
    <name type="scientific">Naegleria lovaniensis</name>
    <name type="common">Amoeba</name>
    <dbReference type="NCBI Taxonomy" id="51637"/>
    <lineage>
        <taxon>Eukaryota</taxon>
        <taxon>Discoba</taxon>
        <taxon>Heterolobosea</taxon>
        <taxon>Tetramitia</taxon>
        <taxon>Eutetramitia</taxon>
        <taxon>Vahlkampfiidae</taxon>
        <taxon>Naegleria</taxon>
    </lineage>
</organism>
<feature type="region of interest" description="Disordered" evidence="2">
    <location>
        <begin position="27"/>
        <end position="56"/>
    </location>
</feature>
<comment type="caution">
    <text evidence="3">The sequence shown here is derived from an EMBL/GenBank/DDBJ whole genome shotgun (WGS) entry which is preliminary data.</text>
</comment>
<evidence type="ECO:0000313" key="4">
    <source>
        <dbReference type="Proteomes" id="UP000816034"/>
    </source>
</evidence>
<reference evidence="3 4" key="1">
    <citation type="journal article" date="2018" name="BMC Genomics">
        <title>The genome of Naegleria lovaniensis, the basis for a comparative approach to unravel pathogenicity factors of the human pathogenic amoeba N. fowleri.</title>
        <authorList>
            <person name="Liechti N."/>
            <person name="Schurch N."/>
            <person name="Bruggmann R."/>
            <person name="Wittwer M."/>
        </authorList>
    </citation>
    <scope>NUCLEOTIDE SEQUENCE [LARGE SCALE GENOMIC DNA]</scope>
    <source>
        <strain evidence="3 4">ATCC 30569</strain>
    </source>
</reference>
<feature type="compositionally biased region" description="Polar residues" evidence="2">
    <location>
        <begin position="27"/>
        <end position="45"/>
    </location>
</feature>
<sequence>MPSSGVKIASSLAKEAQDDINLRANTTWEQTSNNKKIHHQQQSCSPLKPPRPSSSESVAVIKDPFLSLHPIKLKIETQSLWERDSSTSQCRVVMNWLTTFDCFSVSATANNIVPERTTITLDKHSSPVSHKNPQHYRLNDVNLYKILCEIDDDFYHALNEFIDVDSENMNSISVIFLYKCMALLTCFFQSKYDIWIDLKEFTSSSYQLLQDIHGCNHEDLEIKLKEQLLKFLQYLVCTVFISKNNEKLVNRILTLDFFAQKELAQMVKEVMEGPRNECQHSFNDVHILFELVRHAVNNRYCTLQKTIFLNEQIIEKQHQESVRMYLENVNLQKANQYLRSNLEEVVMNFSMERTNLLEKLGHLESQFEEYHVFKKAYEKYDLISQENLKLKRQLNDLTLEIHKIREESSKQPFKTETPNSKRHVNRNNLSPMNEDSLLTATDNNPVVDYFEEEMRELTSAIQQMNLEMNQKDSKIDALVNENKHLKVLAANYQNNNHAIQPSLGHASALPNVETHSCISLYDDLKCIIEERQTQTLQVQQKQPPPEPILKINMSTQTPRIPTIYTHSQFTSTKDLISTKDFNIQLNDSDLLSRPSPADICLNSPSPPIPSQLAIISNHLAQANTAILADRFKDFSTSEAIHAAKLEKSQNRKIRMNKSAMTPAKSKKTLSDLTTKSSSSPIMVQSNAYVDPKSLPYFDNQYRVFIQEHSYERFR</sequence>
<name>A0AA88H088_NAELO</name>
<feature type="coiled-coil region" evidence="1">
    <location>
        <begin position="380"/>
        <end position="407"/>
    </location>
</feature>
<protein>
    <submittedName>
        <fullName evidence="3">Uncharacterized protein</fullName>
    </submittedName>
</protein>